<evidence type="ECO:0000313" key="2">
    <source>
        <dbReference type="EMBL" id="PPK95853.1"/>
    </source>
</evidence>
<dbReference type="AlphaFoldDB" id="A0A2S6INM9"/>
<feature type="chain" id="PRO_5015765749" description="Lipocalin-like protein" evidence="1">
    <location>
        <begin position="20"/>
        <end position="159"/>
    </location>
</feature>
<dbReference type="RefSeq" id="WP_104515137.1">
    <property type="nucleotide sequence ID" value="NZ_MQVW01000002.1"/>
</dbReference>
<accession>A0A2S6INM9</accession>
<dbReference type="EMBL" id="PTJE01000002">
    <property type="protein sequence ID" value="PPK95853.1"/>
    <property type="molecule type" value="Genomic_DNA"/>
</dbReference>
<sequence>MKKKLLILALIFQAGILNAQKTQSELIIGTWRFEKNCDLRTRQEKVKYSDIPYCPRETDTNSGNTDRVFKSNNQFEFYETQFGIYKIKNNVLIIEHRILQEHANLNPDAIKRYLKRKLIEKKDDGFYYYKPQMLSIKSISDDQIEFGSDKQYTIWKRID</sequence>
<name>A0A2S6INM9_9FLAO</name>
<protein>
    <recommendedName>
        <fullName evidence="4">Lipocalin-like protein</fullName>
    </recommendedName>
</protein>
<organism evidence="2 3">
    <name type="scientific">Nonlabens xylanidelens</name>
    <dbReference type="NCBI Taxonomy" id="191564"/>
    <lineage>
        <taxon>Bacteria</taxon>
        <taxon>Pseudomonadati</taxon>
        <taxon>Bacteroidota</taxon>
        <taxon>Flavobacteriia</taxon>
        <taxon>Flavobacteriales</taxon>
        <taxon>Flavobacteriaceae</taxon>
        <taxon>Nonlabens</taxon>
    </lineage>
</organism>
<feature type="signal peptide" evidence="1">
    <location>
        <begin position="1"/>
        <end position="19"/>
    </location>
</feature>
<dbReference type="OrthoDB" id="1435174at2"/>
<keyword evidence="1" id="KW-0732">Signal</keyword>
<evidence type="ECO:0000313" key="3">
    <source>
        <dbReference type="Proteomes" id="UP000239002"/>
    </source>
</evidence>
<dbReference type="Proteomes" id="UP000239002">
    <property type="component" value="Unassembled WGS sequence"/>
</dbReference>
<reference evidence="2 3" key="1">
    <citation type="submission" date="2018-02" db="EMBL/GenBank/DDBJ databases">
        <title>Genomic Encyclopedia of Archaeal and Bacterial Type Strains, Phase II (KMG-II): from individual species to whole genera.</title>
        <authorList>
            <person name="Goeker M."/>
        </authorList>
    </citation>
    <scope>NUCLEOTIDE SEQUENCE [LARGE SCALE GENOMIC DNA]</scope>
    <source>
        <strain evidence="2 3">DSM 16809</strain>
    </source>
</reference>
<gene>
    <name evidence="2" type="ORF">LY01_01446</name>
</gene>
<keyword evidence="3" id="KW-1185">Reference proteome</keyword>
<comment type="caution">
    <text evidence="2">The sequence shown here is derived from an EMBL/GenBank/DDBJ whole genome shotgun (WGS) entry which is preliminary data.</text>
</comment>
<evidence type="ECO:0000256" key="1">
    <source>
        <dbReference type="SAM" id="SignalP"/>
    </source>
</evidence>
<proteinExistence type="predicted"/>
<evidence type="ECO:0008006" key="4">
    <source>
        <dbReference type="Google" id="ProtNLM"/>
    </source>
</evidence>